<dbReference type="Pfam" id="PF00698">
    <property type="entry name" value="Acyl_transf_1"/>
    <property type="match status" value="1"/>
</dbReference>
<evidence type="ECO:0000259" key="1">
    <source>
        <dbReference type="SMART" id="SM00827"/>
    </source>
</evidence>
<name>A0A0E1W4L8_BURPE</name>
<dbReference type="InterPro" id="IPR001227">
    <property type="entry name" value="Ac_transferase_dom_sf"/>
</dbReference>
<dbReference type="AlphaFoldDB" id="A0A0E1W4L8"/>
<dbReference type="InterPro" id="IPR050858">
    <property type="entry name" value="Mal-CoA-ACP_Trans/PKS_FabD"/>
</dbReference>
<dbReference type="SUPFAM" id="SSF52151">
    <property type="entry name" value="FabD/lysophospholipase-like"/>
    <property type="match status" value="1"/>
</dbReference>
<dbReference type="SMART" id="SM00827">
    <property type="entry name" value="PKS_AT"/>
    <property type="match status" value="1"/>
</dbReference>
<evidence type="ECO:0000313" key="2">
    <source>
        <dbReference type="EMBL" id="EET07236.1"/>
    </source>
</evidence>
<proteinExistence type="predicted"/>
<dbReference type="Gene3D" id="3.40.366.10">
    <property type="entry name" value="Malonyl-Coenzyme A Acyl Carrier Protein, domain 2"/>
    <property type="match status" value="1"/>
</dbReference>
<reference evidence="3" key="1">
    <citation type="submission" date="2007-08" db="EMBL/GenBank/DDBJ databases">
        <title>Annotation of Burkholderia pseudomallei 1710a.</title>
        <authorList>
            <person name="Harkins D.M."/>
            <person name="DeShazer D."/>
            <person name="Woods D.E."/>
            <person name="Brinkac L.M."/>
            <person name="Brown K.A."/>
            <person name="Hung G.C."/>
            <person name="Tuanyok A."/>
            <person name="Zhang B."/>
            <person name="Nierman W.C."/>
        </authorList>
    </citation>
    <scope>NUCLEOTIDE SEQUENCE [LARGE SCALE GENOMIC DNA]</scope>
    <source>
        <strain evidence="3">1710a</strain>
    </source>
</reference>
<dbReference type="InterPro" id="IPR014043">
    <property type="entry name" value="Acyl_transferase_dom"/>
</dbReference>
<dbReference type="PANTHER" id="PTHR42681:SF6">
    <property type="entry name" value="BLL0263 PROTEIN"/>
    <property type="match status" value="1"/>
</dbReference>
<feature type="domain" description="Malonyl-CoA:ACP transacylase (MAT)" evidence="1">
    <location>
        <begin position="6"/>
        <end position="298"/>
    </location>
</feature>
<dbReference type="RefSeq" id="WP_004526562.1">
    <property type="nucleotide sequence ID" value="NZ_CM000832.1"/>
</dbReference>
<dbReference type="InterPro" id="IPR016036">
    <property type="entry name" value="Malonyl_transacylase_ACP-bd"/>
</dbReference>
<reference evidence="2 3" key="2">
    <citation type="submission" date="2009-05" db="EMBL/GenBank/DDBJ databases">
        <authorList>
            <person name="Harkins D.M."/>
            <person name="DeShazer D."/>
            <person name="Woods D.E."/>
            <person name="Brinkac L.M."/>
            <person name="Brown K.A."/>
            <person name="Hung G.C."/>
            <person name="Tuanyok A."/>
            <person name="Zhang B."/>
            <person name="Nierman W.C."/>
        </authorList>
    </citation>
    <scope>NUCLEOTIDE SEQUENCE [LARGE SCALE GENOMIC DNA]</scope>
    <source>
        <strain evidence="2 3">1710a</strain>
    </source>
</reference>
<dbReference type="PANTHER" id="PTHR42681">
    <property type="entry name" value="MALONYL-COA-ACYL CARRIER PROTEIN TRANSACYLASE, MITOCHONDRIAL"/>
    <property type="match status" value="1"/>
</dbReference>
<organism evidence="2 3">
    <name type="scientific">Burkholderia pseudomallei 1710a</name>
    <dbReference type="NCBI Taxonomy" id="320371"/>
    <lineage>
        <taxon>Bacteria</taxon>
        <taxon>Pseudomonadati</taxon>
        <taxon>Pseudomonadota</taxon>
        <taxon>Betaproteobacteria</taxon>
        <taxon>Burkholderiales</taxon>
        <taxon>Burkholderiaceae</taxon>
        <taxon>Burkholderia</taxon>
        <taxon>pseudomallei group</taxon>
    </lineage>
</organism>
<dbReference type="GO" id="GO:0005829">
    <property type="term" value="C:cytosol"/>
    <property type="evidence" value="ECO:0007669"/>
    <property type="project" value="TreeGrafter"/>
</dbReference>
<dbReference type="Gene3D" id="3.30.70.250">
    <property type="entry name" value="Malonyl-CoA ACP transacylase, ACP-binding"/>
    <property type="match status" value="1"/>
</dbReference>
<dbReference type="EMBL" id="CM000832">
    <property type="protein sequence ID" value="EET07236.1"/>
    <property type="molecule type" value="Genomic_DNA"/>
</dbReference>
<sequence>MTIAILCSGQGGQHAGMFALTADLPEAAPLFAHAAALLGADPREWVRDADDEALRENFAAQLVCTLQAVAAMTRLDALLPRRRCVAGYSVGELAAWSVAGLVEARDALDLVAARARAMDAASDGDARMLFVRGLARDAVDASCAAHGAAVAIVNPGDAYVLAGPRAALDALAADARARGAARVTPVCVRVASHTRWLDAAVPRFRAALAGARIARAPAPGTRLLSGIDGAPVLDVAAGADKLARQIAEPLDWAACVAGCVEAGARAFVELGPGRALAEMAAAAFPALPARSLADFRSWDGVRAWLSRVDLDA</sequence>
<dbReference type="GO" id="GO:0006633">
    <property type="term" value="P:fatty acid biosynthetic process"/>
    <property type="evidence" value="ECO:0007669"/>
    <property type="project" value="TreeGrafter"/>
</dbReference>
<evidence type="ECO:0000313" key="3">
    <source>
        <dbReference type="Proteomes" id="UP000001812"/>
    </source>
</evidence>
<dbReference type="HOGENOM" id="CLU_030558_4_0_4"/>
<dbReference type="InterPro" id="IPR017554">
    <property type="entry name" value="Malonate_deCOase_MdcHsu"/>
</dbReference>
<dbReference type="InterPro" id="IPR016035">
    <property type="entry name" value="Acyl_Trfase/lysoPLipase"/>
</dbReference>
<protein>
    <submittedName>
        <fullName evidence="2">Malonate decarboxylase, epsilon subunit</fullName>
    </submittedName>
</protein>
<dbReference type="GO" id="GO:0004314">
    <property type="term" value="F:[acyl-carrier-protein] S-malonyltransferase activity"/>
    <property type="evidence" value="ECO:0007669"/>
    <property type="project" value="TreeGrafter"/>
</dbReference>
<dbReference type="NCBIfam" id="TIGR03131">
    <property type="entry name" value="malonate_mdcH"/>
    <property type="match status" value="1"/>
</dbReference>
<dbReference type="GeneID" id="93059832"/>
<accession>A0A0E1W4L8</accession>
<dbReference type="SUPFAM" id="SSF55048">
    <property type="entry name" value="Probable ACP-binding domain of malonyl-CoA ACP transacylase"/>
    <property type="match status" value="1"/>
</dbReference>
<dbReference type="Proteomes" id="UP000001812">
    <property type="component" value="Chromosome I"/>
</dbReference>
<gene>
    <name evidence="2" type="primary">mdcH</name>
    <name evidence="2" type="ORF">BURPS1710A_1792</name>
</gene>